<keyword evidence="5" id="KW-0552">Olfaction</keyword>
<dbReference type="AlphaFoldDB" id="A0AAD1RBC8"/>
<name>A0AAD1RBC8_PELCU</name>
<evidence type="ECO:0000256" key="10">
    <source>
        <dbReference type="SAM" id="Phobius"/>
    </source>
</evidence>
<keyword evidence="4 9" id="KW-0812">Transmembrane</keyword>
<protein>
    <submittedName>
        <fullName evidence="12">Olfactory receptor 2B2-like</fullName>
    </submittedName>
</protein>
<dbReference type="InterPro" id="IPR000276">
    <property type="entry name" value="GPCR_Rhodpsn"/>
</dbReference>
<feature type="transmembrane region" description="Helical" evidence="10">
    <location>
        <begin position="432"/>
        <end position="451"/>
    </location>
</feature>
<keyword evidence="7 10" id="KW-0472">Membrane</keyword>
<dbReference type="InterPro" id="IPR000725">
    <property type="entry name" value="Olfact_rcpt"/>
</dbReference>
<keyword evidence="8 9" id="KW-0807">Transducer</keyword>
<dbReference type="FunFam" id="1.20.1070.10:FF:000008">
    <property type="entry name" value="Olfactory receptor"/>
    <property type="match status" value="1"/>
</dbReference>
<dbReference type="Gene3D" id="1.20.1070.10">
    <property type="entry name" value="Rhodopsin 7-helix transmembrane proteins"/>
    <property type="match status" value="2"/>
</dbReference>
<feature type="transmembrane region" description="Helical" evidence="10">
    <location>
        <begin position="396"/>
        <end position="420"/>
    </location>
</feature>
<keyword evidence="9 12" id="KW-0675">Receptor</keyword>
<sequence>MNRAFISLDGGHTSEAEVRSIYGEVEIRRHLKTSAIFDTSINDVLRLSTILLLVPPILILLSYVKIIISIIRIHSGRYKVFSTCFSHLTVVVLFYGTVTFMYVRPRSSEADNTDKIMSVFCTIITPLLNPLIYSLRNKDVLRAMRARSTLKVIPYKYSTIIMQNMNRSTVTEFILLGLSSDPRIQVILIIILLAVYVASLAANCLLILAVSIDRRLHNPMYFFLINLSIINIGGPSVTVPKMLVNLLHKEKSILLQGCAAQIFFNLLLGGSECFLLVFMAYDRFIAICKPLRYHMVMSTSACKWMITITWTVSCALSLINVLLLYSLTFCAPNIINHFFCALPSLMLLSCSDTSILDPMMLGGSVIVLLVPVFLILFSYCRIIVSIMRIQSGRYKAFSTCISHLIVVTLFFVIDIAMFMSPKAAVDNNRDKIVSAVYILTIPILNPLIYSLRNKDVIGAMKMFGSWLR</sequence>
<comment type="subcellular location">
    <subcellularLocation>
        <location evidence="1">Cell membrane</location>
        <topology evidence="1">Multi-pass membrane protein</topology>
    </subcellularLocation>
</comment>
<feature type="transmembrane region" description="Helical" evidence="10">
    <location>
        <begin position="259"/>
        <end position="281"/>
    </location>
</feature>
<dbReference type="SUPFAM" id="SSF81321">
    <property type="entry name" value="Family A G protein-coupled receptor-like"/>
    <property type="match status" value="2"/>
</dbReference>
<comment type="similarity">
    <text evidence="9">Belongs to the G-protein coupled receptor 1 family.</text>
</comment>
<accession>A0AAD1RBC8</accession>
<organism evidence="12 13">
    <name type="scientific">Pelobates cultripes</name>
    <name type="common">Western spadefoot toad</name>
    <dbReference type="NCBI Taxonomy" id="61616"/>
    <lineage>
        <taxon>Eukaryota</taxon>
        <taxon>Metazoa</taxon>
        <taxon>Chordata</taxon>
        <taxon>Craniata</taxon>
        <taxon>Vertebrata</taxon>
        <taxon>Euteleostomi</taxon>
        <taxon>Amphibia</taxon>
        <taxon>Batrachia</taxon>
        <taxon>Anura</taxon>
        <taxon>Pelobatoidea</taxon>
        <taxon>Pelobatidae</taxon>
        <taxon>Pelobates</taxon>
    </lineage>
</organism>
<proteinExistence type="inferred from homology"/>
<keyword evidence="3" id="KW-0716">Sensory transduction</keyword>
<reference evidence="12" key="1">
    <citation type="submission" date="2022-03" db="EMBL/GenBank/DDBJ databases">
        <authorList>
            <person name="Alioto T."/>
            <person name="Alioto T."/>
            <person name="Gomez Garrido J."/>
        </authorList>
    </citation>
    <scope>NUCLEOTIDE SEQUENCE</scope>
</reference>
<dbReference type="PANTHER" id="PTHR26453">
    <property type="entry name" value="OLFACTORY RECEPTOR"/>
    <property type="match status" value="1"/>
</dbReference>
<dbReference type="InterPro" id="IPR017452">
    <property type="entry name" value="GPCR_Rhodpsn_7TM"/>
</dbReference>
<evidence type="ECO:0000259" key="11">
    <source>
        <dbReference type="PROSITE" id="PS50262"/>
    </source>
</evidence>
<feature type="transmembrane region" description="Helical" evidence="10">
    <location>
        <begin position="80"/>
        <end position="103"/>
    </location>
</feature>
<dbReference type="GO" id="GO:0004984">
    <property type="term" value="F:olfactory receptor activity"/>
    <property type="evidence" value="ECO:0007669"/>
    <property type="project" value="InterPro"/>
</dbReference>
<keyword evidence="13" id="KW-1185">Reference proteome</keyword>
<evidence type="ECO:0000256" key="1">
    <source>
        <dbReference type="ARBA" id="ARBA00004651"/>
    </source>
</evidence>
<evidence type="ECO:0000313" key="13">
    <source>
        <dbReference type="Proteomes" id="UP001295444"/>
    </source>
</evidence>
<dbReference type="CDD" id="cd13954">
    <property type="entry name" value="7tmA_OR"/>
    <property type="match status" value="1"/>
</dbReference>
<evidence type="ECO:0000256" key="5">
    <source>
        <dbReference type="ARBA" id="ARBA00022725"/>
    </source>
</evidence>
<feature type="transmembrane region" description="Helical" evidence="10">
    <location>
        <begin position="220"/>
        <end position="239"/>
    </location>
</feature>
<keyword evidence="2" id="KW-1003">Cell membrane</keyword>
<evidence type="ECO:0000256" key="3">
    <source>
        <dbReference type="ARBA" id="ARBA00022606"/>
    </source>
</evidence>
<keyword evidence="6 10" id="KW-1133">Transmembrane helix</keyword>
<dbReference type="GO" id="GO:0005886">
    <property type="term" value="C:plasma membrane"/>
    <property type="evidence" value="ECO:0007669"/>
    <property type="project" value="UniProtKB-SubCell"/>
</dbReference>
<dbReference type="Proteomes" id="UP001295444">
    <property type="component" value="Chromosome 02"/>
</dbReference>
<feature type="transmembrane region" description="Helical" evidence="10">
    <location>
        <begin position="115"/>
        <end position="136"/>
    </location>
</feature>
<gene>
    <name evidence="12" type="ORF">PECUL_23A011377</name>
</gene>
<feature type="transmembrane region" description="Helical" evidence="10">
    <location>
        <begin position="302"/>
        <end position="325"/>
    </location>
</feature>
<dbReference type="PROSITE" id="PS50262">
    <property type="entry name" value="G_PROTEIN_RECEP_F1_2"/>
    <property type="match status" value="1"/>
</dbReference>
<feature type="transmembrane region" description="Helical" evidence="10">
    <location>
        <begin position="361"/>
        <end position="384"/>
    </location>
</feature>
<dbReference type="EMBL" id="OW240913">
    <property type="protein sequence ID" value="CAH2245448.1"/>
    <property type="molecule type" value="Genomic_DNA"/>
</dbReference>
<evidence type="ECO:0000256" key="4">
    <source>
        <dbReference type="ARBA" id="ARBA00022692"/>
    </source>
</evidence>
<evidence type="ECO:0000256" key="9">
    <source>
        <dbReference type="RuleBase" id="RU000688"/>
    </source>
</evidence>
<dbReference type="GO" id="GO:0004930">
    <property type="term" value="F:G protein-coupled receptor activity"/>
    <property type="evidence" value="ECO:0007669"/>
    <property type="project" value="UniProtKB-KW"/>
</dbReference>
<dbReference type="PROSITE" id="PS00237">
    <property type="entry name" value="G_PROTEIN_RECEP_F1_1"/>
    <property type="match status" value="1"/>
</dbReference>
<dbReference type="PRINTS" id="PR00237">
    <property type="entry name" value="GPCRRHODOPSN"/>
</dbReference>
<feature type="transmembrane region" description="Helical" evidence="10">
    <location>
        <begin position="47"/>
        <end position="68"/>
    </location>
</feature>
<dbReference type="PRINTS" id="PR00245">
    <property type="entry name" value="OLFACTORYR"/>
</dbReference>
<feature type="transmembrane region" description="Helical" evidence="10">
    <location>
        <begin position="184"/>
        <end position="208"/>
    </location>
</feature>
<evidence type="ECO:0000313" key="12">
    <source>
        <dbReference type="EMBL" id="CAH2245448.1"/>
    </source>
</evidence>
<evidence type="ECO:0000256" key="2">
    <source>
        <dbReference type="ARBA" id="ARBA00022475"/>
    </source>
</evidence>
<evidence type="ECO:0000256" key="7">
    <source>
        <dbReference type="ARBA" id="ARBA00023136"/>
    </source>
</evidence>
<feature type="domain" description="G-protein coupled receptors family 1 profile" evidence="11">
    <location>
        <begin position="202"/>
        <end position="449"/>
    </location>
</feature>
<keyword evidence="9" id="KW-0297">G-protein coupled receptor</keyword>
<dbReference type="Pfam" id="PF13853">
    <property type="entry name" value="7tm_4"/>
    <property type="match status" value="2"/>
</dbReference>
<evidence type="ECO:0000256" key="6">
    <source>
        <dbReference type="ARBA" id="ARBA00022989"/>
    </source>
</evidence>
<evidence type="ECO:0000256" key="8">
    <source>
        <dbReference type="ARBA" id="ARBA00023224"/>
    </source>
</evidence>